<organism evidence="1 2">
    <name type="scientific">Aspergillus hiratsukae</name>
    <dbReference type="NCBI Taxonomy" id="1194566"/>
    <lineage>
        <taxon>Eukaryota</taxon>
        <taxon>Fungi</taxon>
        <taxon>Dikarya</taxon>
        <taxon>Ascomycota</taxon>
        <taxon>Pezizomycotina</taxon>
        <taxon>Eurotiomycetes</taxon>
        <taxon>Eurotiomycetidae</taxon>
        <taxon>Eurotiales</taxon>
        <taxon>Aspergillaceae</taxon>
        <taxon>Aspergillus</taxon>
        <taxon>Aspergillus subgen. Fumigati</taxon>
    </lineage>
</organism>
<name>A0A8H6UXK6_9EURO</name>
<proteinExistence type="predicted"/>
<comment type="caution">
    <text evidence="1">The sequence shown here is derived from an EMBL/GenBank/DDBJ whole genome shotgun (WGS) entry which is preliminary data.</text>
</comment>
<accession>A0A8H6UXK6</accession>
<dbReference type="GO" id="GO:0008237">
    <property type="term" value="F:metallopeptidase activity"/>
    <property type="evidence" value="ECO:0007669"/>
    <property type="project" value="InterPro"/>
</dbReference>
<dbReference type="InterPro" id="IPR024079">
    <property type="entry name" value="MetalloPept_cat_dom_sf"/>
</dbReference>
<dbReference type="Proteomes" id="UP000662466">
    <property type="component" value="Unassembled WGS sequence"/>
</dbReference>
<dbReference type="AlphaFoldDB" id="A0A8H6UXK6"/>
<evidence type="ECO:0000313" key="1">
    <source>
        <dbReference type="EMBL" id="KAF7167909.1"/>
    </source>
</evidence>
<gene>
    <name evidence="1" type="ORF">CNMCM6106_003279</name>
</gene>
<dbReference type="EMBL" id="JACBAF010002095">
    <property type="protein sequence ID" value="KAF7167909.1"/>
    <property type="molecule type" value="Genomic_DNA"/>
</dbReference>
<dbReference type="Gene3D" id="3.40.390.10">
    <property type="entry name" value="Collagenase (Catalytic Domain)"/>
    <property type="match status" value="1"/>
</dbReference>
<sequence length="193" mass="21628">MIPTVACSAAQNAIPIIESSIGKPRGILTAEKKAKLDLFMSLYGRFDGSALDEVYNAKNKLDNVKSFLNKYAGGLSTNGFRIDFFCDDSKWEFVKYKDGEYSSSEATFLHELSHATAFFGKDGILEDVEDDDGEETYQFDPCYELAQSDRKITDIAKIRPLKNADTFVYFCAGLYLSQCNWRDGLCQNPANVK</sequence>
<evidence type="ECO:0000313" key="2">
    <source>
        <dbReference type="Proteomes" id="UP000662466"/>
    </source>
</evidence>
<protein>
    <recommendedName>
        <fullName evidence="3">Lysine-specific metallo-endopeptidase domain-containing protein</fullName>
    </recommendedName>
</protein>
<dbReference type="SUPFAM" id="SSF55486">
    <property type="entry name" value="Metalloproteases ('zincins'), catalytic domain"/>
    <property type="match status" value="1"/>
</dbReference>
<evidence type="ECO:0008006" key="3">
    <source>
        <dbReference type="Google" id="ProtNLM"/>
    </source>
</evidence>
<reference evidence="1" key="1">
    <citation type="submission" date="2020-06" db="EMBL/GenBank/DDBJ databases">
        <title>Draft genome sequences of strains closely related to Aspergillus parafelis and Aspergillus hiratsukae.</title>
        <authorList>
            <person name="Dos Santos R.A.C."/>
            <person name="Rivero-Menendez O."/>
            <person name="Steenwyk J.L."/>
            <person name="Mead M.E."/>
            <person name="Goldman G.H."/>
            <person name="Alastruey-Izquierdo A."/>
            <person name="Rokas A."/>
        </authorList>
    </citation>
    <scope>NUCLEOTIDE SEQUENCE</scope>
    <source>
        <strain evidence="1">CNM-CM6106</strain>
    </source>
</reference>